<gene>
    <name evidence="2" type="ORF">L486_05082</name>
</gene>
<feature type="compositionally biased region" description="Polar residues" evidence="1">
    <location>
        <begin position="172"/>
        <end position="188"/>
    </location>
</feature>
<feature type="region of interest" description="Disordered" evidence="1">
    <location>
        <begin position="389"/>
        <end position="452"/>
    </location>
</feature>
<proteinExistence type="predicted"/>
<feature type="region of interest" description="Disordered" evidence="1">
    <location>
        <begin position="494"/>
        <end position="522"/>
    </location>
</feature>
<keyword evidence="3" id="KW-1185">Reference proteome</keyword>
<evidence type="ECO:0000313" key="3">
    <source>
        <dbReference type="Proteomes" id="UP000092583"/>
    </source>
</evidence>
<feature type="compositionally biased region" description="Low complexity" evidence="1">
    <location>
        <begin position="494"/>
        <end position="504"/>
    </location>
</feature>
<dbReference type="STRING" id="1331196.A0A1B9IQ08"/>
<feature type="compositionally biased region" description="Basic and acidic residues" evidence="1">
    <location>
        <begin position="541"/>
        <end position="556"/>
    </location>
</feature>
<feature type="region of interest" description="Disordered" evidence="1">
    <location>
        <begin position="651"/>
        <end position="686"/>
    </location>
</feature>
<feature type="compositionally biased region" description="Low complexity" evidence="1">
    <location>
        <begin position="665"/>
        <end position="679"/>
    </location>
</feature>
<reference evidence="3" key="2">
    <citation type="submission" date="2013-12" db="EMBL/GenBank/DDBJ databases">
        <title>Evolution of pathogenesis and genome organization in the Tremellales.</title>
        <authorList>
            <person name="Cuomo C."/>
            <person name="Litvintseva A."/>
            <person name="Heitman J."/>
            <person name="Chen Y."/>
            <person name="Sun S."/>
            <person name="Springer D."/>
            <person name="Dromer F."/>
            <person name="Young S."/>
            <person name="Zeng Q."/>
            <person name="Chapman S."/>
            <person name="Gujja S."/>
            <person name="Saif S."/>
            <person name="Birren B."/>
        </authorList>
    </citation>
    <scope>NUCLEOTIDE SEQUENCE [LARGE SCALE GENOMIC DNA]</scope>
    <source>
        <strain evidence="3">CBS 10435</strain>
    </source>
</reference>
<dbReference type="Proteomes" id="UP000092583">
    <property type="component" value="Unassembled WGS sequence"/>
</dbReference>
<reference evidence="2 3" key="1">
    <citation type="submission" date="2013-07" db="EMBL/GenBank/DDBJ databases">
        <title>The Genome Sequence of Kwoniella mangroviensis CBS10435.</title>
        <authorList>
            <consortium name="The Broad Institute Genome Sequencing Platform"/>
            <person name="Cuomo C."/>
            <person name="Litvintseva A."/>
            <person name="Chen Y."/>
            <person name="Heitman J."/>
            <person name="Sun S."/>
            <person name="Springer D."/>
            <person name="Dromer F."/>
            <person name="Young S.K."/>
            <person name="Zeng Q."/>
            <person name="Gargeya S."/>
            <person name="Fitzgerald M."/>
            <person name="Abouelleil A."/>
            <person name="Alvarado L."/>
            <person name="Berlin A.M."/>
            <person name="Chapman S.B."/>
            <person name="Dewar J."/>
            <person name="Goldberg J."/>
            <person name="Griggs A."/>
            <person name="Gujja S."/>
            <person name="Hansen M."/>
            <person name="Howarth C."/>
            <person name="Imamovic A."/>
            <person name="Larimer J."/>
            <person name="McCowan C."/>
            <person name="Murphy C."/>
            <person name="Pearson M."/>
            <person name="Priest M."/>
            <person name="Roberts A."/>
            <person name="Saif S."/>
            <person name="Shea T."/>
            <person name="Sykes S."/>
            <person name="Wortman J."/>
            <person name="Nusbaum C."/>
            <person name="Birren B."/>
        </authorList>
    </citation>
    <scope>NUCLEOTIDE SEQUENCE [LARGE SCALE GENOMIC DNA]</scope>
    <source>
        <strain evidence="2 3">CBS 10435</strain>
    </source>
</reference>
<protein>
    <submittedName>
        <fullName evidence="2">Uncharacterized protein</fullName>
    </submittedName>
</protein>
<feature type="region of interest" description="Disordered" evidence="1">
    <location>
        <begin position="343"/>
        <end position="373"/>
    </location>
</feature>
<feature type="compositionally biased region" description="Basic and acidic residues" evidence="1">
    <location>
        <begin position="744"/>
        <end position="753"/>
    </location>
</feature>
<name>A0A1B9IQ08_9TREE</name>
<dbReference type="EMBL" id="KI669463">
    <property type="protein sequence ID" value="OCF57622.1"/>
    <property type="molecule type" value="Genomic_DNA"/>
</dbReference>
<feature type="region of interest" description="Disordered" evidence="1">
    <location>
        <begin position="1"/>
        <end position="20"/>
    </location>
</feature>
<feature type="region of interest" description="Disordered" evidence="1">
    <location>
        <begin position="48"/>
        <end position="73"/>
    </location>
</feature>
<feature type="compositionally biased region" description="Pro residues" evidence="1">
    <location>
        <begin position="407"/>
        <end position="417"/>
    </location>
</feature>
<feature type="region of interest" description="Disordered" evidence="1">
    <location>
        <begin position="538"/>
        <end position="561"/>
    </location>
</feature>
<sequence length="753" mass="80449">MESIFENDSYLFDPSSSSQYETSNFLSFSSFSEQLSTWEDFNLDYKEPPARSVSDASSPTLSEPFDFPSSSFDPLTPAETSEIGIFHTPEKKLANAGQDQTAFFSHRSSGSTDSWGEPTTPSLSGKSFAALSGNNFTPSQSTPGFSWDEATPTFSGSSYTPPTPAFQAQPHRVTSNPVLSTTSRQPRTLNKPASMPVLKEEETPSSQWLDGTSFLEAPLEIPNAVADVPVNAQELDDFVWNLNDQTLGFDNFSTQDTIFAAFNEPTNAVPMMHSHSHTGVFPSQTPEFIFQPSSFQSDFPTWMSGLPATQDVVGFGQFELTSLNQNQSMGLLPAFTIDPTTIMGTNGGMVDEDSSRPSSAPGLNGGEESKGMLSVPTADVMMRSLSSEGFVPSRHAPPRDLFSYAPQPIPSGPPGPQPLYTSDPSPSYQQFAPSALSYGMPPTPTRSSSRKMSNNLSVKIHPPASSTFVPSPFPPTPQSATFPTSFAAAQNQPQQQQPIAMQRAGTQPLPQTRKLSGAGVAQPGLPAHLARAQAIVQQQAAREEAERNSIRREAASRRVGMAEASVMQPTISATSGKRTQPAIMGWEGPSAQTGSLPVLTHTPLVTVHPPPAQYLVTGAPIPVHRVHPPPHPGTGAAMIGQPRQIARLPSSPARLRKASSSNQLTPTRTTPKSRSPSSATKRKASAAGGFTFADPFINFTADDAQKLLSGVAPSGSQSKRKREEEAAAKAAAATNSSSGEEDEARSKRSKSNE</sequence>
<organism evidence="2 3">
    <name type="scientific">Kwoniella mangroviensis CBS 10435</name>
    <dbReference type="NCBI Taxonomy" id="1331196"/>
    <lineage>
        <taxon>Eukaryota</taxon>
        <taxon>Fungi</taxon>
        <taxon>Dikarya</taxon>
        <taxon>Basidiomycota</taxon>
        <taxon>Agaricomycotina</taxon>
        <taxon>Tremellomycetes</taxon>
        <taxon>Tremellales</taxon>
        <taxon>Cryptococcaceae</taxon>
        <taxon>Kwoniella</taxon>
    </lineage>
</organism>
<evidence type="ECO:0000256" key="1">
    <source>
        <dbReference type="SAM" id="MobiDB-lite"/>
    </source>
</evidence>
<feature type="region of interest" description="Disordered" evidence="1">
    <location>
        <begin position="104"/>
        <end position="207"/>
    </location>
</feature>
<dbReference type="OrthoDB" id="2575228at2759"/>
<feature type="compositionally biased region" description="Polar residues" evidence="1">
    <location>
        <begin position="104"/>
        <end position="125"/>
    </location>
</feature>
<dbReference type="AlphaFoldDB" id="A0A1B9IQ08"/>
<evidence type="ECO:0000313" key="2">
    <source>
        <dbReference type="EMBL" id="OCF57622.1"/>
    </source>
</evidence>
<accession>A0A1B9IQ08</accession>
<feature type="compositionally biased region" description="Low complexity" evidence="1">
    <location>
        <begin position="64"/>
        <end position="73"/>
    </location>
</feature>
<feature type="region of interest" description="Disordered" evidence="1">
    <location>
        <begin position="710"/>
        <end position="753"/>
    </location>
</feature>
<feature type="compositionally biased region" description="Polar residues" evidence="1">
    <location>
        <begin position="132"/>
        <end position="144"/>
    </location>
</feature>
<feature type="compositionally biased region" description="Polar residues" evidence="1">
    <location>
        <begin position="419"/>
        <end position="432"/>
    </location>
</feature>